<dbReference type="Proteomes" id="UP000011713">
    <property type="component" value="Unassembled WGS sequence"/>
</dbReference>
<sequence>MLGFKLLAHLSECVNLSNASHKSSEHHNFAVSFGVRTRSRIFIRGITIPFAMAAIHL</sequence>
<proteinExistence type="predicted"/>
<dbReference type="HOGENOM" id="CLU_3000532_0_0_1"/>
<dbReference type="VEuPathDB" id="FungiDB:HpaG801476"/>
<evidence type="ECO:0000313" key="2">
    <source>
        <dbReference type="Proteomes" id="UP000011713"/>
    </source>
</evidence>
<dbReference type="AlphaFoldDB" id="M4B5C6"/>
<evidence type="ECO:0000313" key="1">
    <source>
        <dbReference type="EnsemblProtists" id="HpaP801476"/>
    </source>
</evidence>
<name>M4B5C6_HYAAE</name>
<accession>M4B5C6</accession>
<reference evidence="2" key="1">
    <citation type="journal article" date="2010" name="Science">
        <title>Signatures of adaptation to obligate biotrophy in the Hyaloperonospora arabidopsidis genome.</title>
        <authorList>
            <person name="Baxter L."/>
            <person name="Tripathy S."/>
            <person name="Ishaque N."/>
            <person name="Boot N."/>
            <person name="Cabral A."/>
            <person name="Kemen E."/>
            <person name="Thines M."/>
            <person name="Ah-Fong A."/>
            <person name="Anderson R."/>
            <person name="Badejoko W."/>
            <person name="Bittner-Eddy P."/>
            <person name="Boore J.L."/>
            <person name="Chibucos M.C."/>
            <person name="Coates M."/>
            <person name="Dehal P."/>
            <person name="Delehaunty K."/>
            <person name="Dong S."/>
            <person name="Downton P."/>
            <person name="Dumas B."/>
            <person name="Fabro G."/>
            <person name="Fronick C."/>
            <person name="Fuerstenberg S.I."/>
            <person name="Fulton L."/>
            <person name="Gaulin E."/>
            <person name="Govers F."/>
            <person name="Hughes L."/>
            <person name="Humphray S."/>
            <person name="Jiang R.H."/>
            <person name="Judelson H."/>
            <person name="Kamoun S."/>
            <person name="Kyung K."/>
            <person name="Meijer H."/>
            <person name="Minx P."/>
            <person name="Morris P."/>
            <person name="Nelson J."/>
            <person name="Phuntumart V."/>
            <person name="Qutob D."/>
            <person name="Rehmany A."/>
            <person name="Rougon-Cardoso A."/>
            <person name="Ryden P."/>
            <person name="Torto-Alalibo T."/>
            <person name="Studholme D."/>
            <person name="Wang Y."/>
            <person name="Win J."/>
            <person name="Wood J."/>
            <person name="Clifton S.W."/>
            <person name="Rogers J."/>
            <person name="Van den Ackerveken G."/>
            <person name="Jones J.D."/>
            <person name="McDowell J.M."/>
            <person name="Beynon J."/>
            <person name="Tyler B.M."/>
        </authorList>
    </citation>
    <scope>NUCLEOTIDE SEQUENCE [LARGE SCALE GENOMIC DNA]</scope>
    <source>
        <strain evidence="2">Emoy2</strain>
    </source>
</reference>
<protein>
    <submittedName>
        <fullName evidence="1">Uncharacterized protein</fullName>
    </submittedName>
</protein>
<dbReference type="InParanoid" id="M4B5C6"/>
<keyword evidence="2" id="KW-1185">Reference proteome</keyword>
<dbReference type="EMBL" id="JH598388">
    <property type="status" value="NOT_ANNOTATED_CDS"/>
    <property type="molecule type" value="Genomic_DNA"/>
</dbReference>
<organism evidence="1 2">
    <name type="scientific">Hyaloperonospora arabidopsidis (strain Emoy2)</name>
    <name type="common">Downy mildew agent</name>
    <name type="synonym">Peronospora arabidopsidis</name>
    <dbReference type="NCBI Taxonomy" id="559515"/>
    <lineage>
        <taxon>Eukaryota</taxon>
        <taxon>Sar</taxon>
        <taxon>Stramenopiles</taxon>
        <taxon>Oomycota</taxon>
        <taxon>Peronosporomycetes</taxon>
        <taxon>Peronosporales</taxon>
        <taxon>Peronosporaceae</taxon>
        <taxon>Hyaloperonospora</taxon>
    </lineage>
</organism>
<reference evidence="1" key="2">
    <citation type="submission" date="2015-06" db="UniProtKB">
        <authorList>
            <consortium name="EnsemblProtists"/>
        </authorList>
    </citation>
    <scope>IDENTIFICATION</scope>
    <source>
        <strain evidence="1">Emoy2</strain>
    </source>
</reference>
<dbReference type="EnsemblProtists" id="HpaT801476">
    <property type="protein sequence ID" value="HpaP801476"/>
    <property type="gene ID" value="HpaG801476"/>
</dbReference>